<evidence type="ECO:0008006" key="2">
    <source>
        <dbReference type="Google" id="ProtNLM"/>
    </source>
</evidence>
<sequence>MVITDKKQLDDAISYAMHSLYLEGFNVTADVEKNVRAVLTGQLSMKELLEKIKGA</sequence>
<dbReference type="EMBL" id="EF015591">
    <property type="protein sequence ID" value="ABK33449.1"/>
    <property type="molecule type" value="Genomic_DNA"/>
</dbReference>
<evidence type="ECO:0000313" key="1">
    <source>
        <dbReference type="EMBL" id="ABK33449.1"/>
    </source>
</evidence>
<protein>
    <recommendedName>
        <fullName evidence="2">Antitoxin VbhA domain-containing protein</fullName>
    </recommendedName>
</protein>
<reference evidence="1" key="1">
    <citation type="journal article" date="2007" name="Plasmid">
        <title>Development of plasmid vector and electroporation condition for gene transfer in sporogenic lactic acid bacterium, Bacillus coagulans.</title>
        <authorList>
            <person name="Rhee M.S."/>
            <person name="Kim J.W."/>
            <person name="Qian Y."/>
            <person name="Ingram L.O."/>
            <person name="Shanmugam K.T."/>
        </authorList>
    </citation>
    <scope>NUCLEOTIDE SEQUENCE</scope>
    <source>
        <strain evidence="1">P4-102B</strain>
        <plasmid evidence="1">pMSR0</plasmid>
    </source>
</reference>
<dbReference type="InterPro" id="IPR033788">
    <property type="entry name" value="VbhA-like"/>
</dbReference>
<dbReference type="Gene3D" id="1.10.8.1050">
    <property type="entry name" value="Antitoxin VbhA-like"/>
    <property type="match status" value="1"/>
</dbReference>
<dbReference type="CDD" id="cd11586">
    <property type="entry name" value="VbhA_like"/>
    <property type="match status" value="1"/>
</dbReference>
<dbReference type="InterPro" id="IPR043038">
    <property type="entry name" value="VbhA_sf"/>
</dbReference>
<organism evidence="1">
    <name type="scientific">Heyndrickxia coagulans</name>
    <name type="common">Weizmannia coagulans</name>
    <dbReference type="NCBI Taxonomy" id="1398"/>
    <lineage>
        <taxon>Bacteria</taxon>
        <taxon>Bacillati</taxon>
        <taxon>Bacillota</taxon>
        <taxon>Bacilli</taxon>
        <taxon>Bacillales</taxon>
        <taxon>Bacillaceae</taxon>
        <taxon>Heyndrickxia</taxon>
    </lineage>
</organism>
<accession>A0FJY2</accession>
<proteinExistence type="predicted"/>
<geneLocation type="plasmid" evidence="1">
    <name>pMSR0</name>
</geneLocation>
<name>A0FJY2_HEYCO</name>
<dbReference type="AlphaFoldDB" id="A0FJY2"/>
<dbReference type="RefSeq" id="WP_012477124.1">
    <property type="nucleotide sequence ID" value="NC_010853.1"/>
</dbReference>
<keyword evidence="1" id="KW-0614">Plasmid</keyword>